<evidence type="ECO:0000256" key="1">
    <source>
        <dbReference type="SAM" id="MobiDB-lite"/>
    </source>
</evidence>
<feature type="region of interest" description="Disordered" evidence="1">
    <location>
        <begin position="145"/>
        <end position="164"/>
    </location>
</feature>
<dbReference type="Proteomes" id="UP000266861">
    <property type="component" value="Unassembled WGS sequence"/>
</dbReference>
<name>A0A397G5N0_9GLOM</name>
<dbReference type="AlphaFoldDB" id="A0A397G5N0"/>
<comment type="caution">
    <text evidence="2">The sequence shown here is derived from an EMBL/GenBank/DDBJ whole genome shotgun (WGS) entry which is preliminary data.</text>
</comment>
<keyword evidence="3" id="KW-1185">Reference proteome</keyword>
<protein>
    <submittedName>
        <fullName evidence="2">Uncharacterized protein</fullName>
    </submittedName>
</protein>
<feature type="compositionally biased region" description="Polar residues" evidence="1">
    <location>
        <begin position="155"/>
        <end position="164"/>
    </location>
</feature>
<organism evidence="2 3">
    <name type="scientific">Diversispora epigaea</name>
    <dbReference type="NCBI Taxonomy" id="1348612"/>
    <lineage>
        <taxon>Eukaryota</taxon>
        <taxon>Fungi</taxon>
        <taxon>Fungi incertae sedis</taxon>
        <taxon>Mucoromycota</taxon>
        <taxon>Glomeromycotina</taxon>
        <taxon>Glomeromycetes</taxon>
        <taxon>Diversisporales</taxon>
        <taxon>Diversisporaceae</taxon>
        <taxon>Diversispora</taxon>
    </lineage>
</organism>
<sequence length="164" mass="18969">MHHSILCNCSKCNGRLIDPRTKVIHNLSNKLSEISIKSFQNWQEIEESERINESSSSKSTTFTQDVNLLEIEKDDIPNLTFLPRIRPKKYTNQPISVEISNITTNDEVLNISFEDEIEEMEEISIESEEKLADEFSNIFKDYSSLNYDPDESIDPKSTNNNSYL</sequence>
<reference evidence="2 3" key="1">
    <citation type="submission" date="2018-08" db="EMBL/GenBank/DDBJ databases">
        <title>Genome and evolution of the arbuscular mycorrhizal fungus Diversispora epigaea (formerly Glomus versiforme) and its bacterial endosymbionts.</title>
        <authorList>
            <person name="Sun X."/>
            <person name="Fei Z."/>
            <person name="Harrison M."/>
        </authorList>
    </citation>
    <scope>NUCLEOTIDE SEQUENCE [LARGE SCALE GENOMIC DNA]</scope>
    <source>
        <strain evidence="2 3">IT104</strain>
    </source>
</reference>
<accession>A0A397G5N0</accession>
<evidence type="ECO:0000313" key="2">
    <source>
        <dbReference type="EMBL" id="RHZ46351.1"/>
    </source>
</evidence>
<evidence type="ECO:0000313" key="3">
    <source>
        <dbReference type="Proteomes" id="UP000266861"/>
    </source>
</evidence>
<proteinExistence type="predicted"/>
<dbReference type="EMBL" id="PQFF01000518">
    <property type="protein sequence ID" value="RHZ46351.1"/>
    <property type="molecule type" value="Genomic_DNA"/>
</dbReference>
<gene>
    <name evidence="2" type="ORF">Glove_624g7</name>
</gene>